<gene>
    <name evidence="2" type="ORF">BKK51_00620</name>
    <name evidence="3" type="ORF">BKK52_02895</name>
</gene>
<evidence type="ECO:0000313" key="2">
    <source>
        <dbReference type="EMBL" id="OOF47200.1"/>
    </source>
</evidence>
<accession>A0A1V3J2Z2</accession>
<evidence type="ECO:0000256" key="1">
    <source>
        <dbReference type="SAM" id="Phobius"/>
    </source>
</evidence>
<feature type="transmembrane region" description="Helical" evidence="1">
    <location>
        <begin position="40"/>
        <end position="60"/>
    </location>
</feature>
<feature type="transmembrane region" description="Helical" evidence="1">
    <location>
        <begin position="9"/>
        <end position="28"/>
    </location>
</feature>
<evidence type="ECO:0000313" key="5">
    <source>
        <dbReference type="Proteomes" id="UP000189161"/>
    </source>
</evidence>
<comment type="caution">
    <text evidence="3">The sequence shown here is derived from an EMBL/GenBank/DDBJ whole genome shotgun (WGS) entry which is preliminary data.</text>
</comment>
<dbReference type="EMBL" id="MLHK01000002">
    <property type="protein sequence ID" value="OOF47200.1"/>
    <property type="molecule type" value="Genomic_DNA"/>
</dbReference>
<keyword evidence="1" id="KW-0472">Membrane</keyword>
<feature type="transmembrane region" description="Helical" evidence="1">
    <location>
        <begin position="72"/>
        <end position="95"/>
    </location>
</feature>
<organism evidence="3 5">
    <name type="scientific">Rodentibacter trehalosifermentans</name>
    <dbReference type="NCBI Taxonomy" id="1908263"/>
    <lineage>
        <taxon>Bacteria</taxon>
        <taxon>Pseudomonadati</taxon>
        <taxon>Pseudomonadota</taxon>
        <taxon>Gammaproteobacteria</taxon>
        <taxon>Pasteurellales</taxon>
        <taxon>Pasteurellaceae</taxon>
        <taxon>Rodentibacter</taxon>
    </lineage>
</organism>
<protein>
    <submittedName>
        <fullName evidence="3">Uncharacterized protein</fullName>
    </submittedName>
</protein>
<dbReference type="Proteomes" id="UP000189161">
    <property type="component" value="Unassembled WGS sequence"/>
</dbReference>
<evidence type="ECO:0000313" key="3">
    <source>
        <dbReference type="EMBL" id="OOF49476.1"/>
    </source>
</evidence>
<dbReference type="Proteomes" id="UP000188728">
    <property type="component" value="Unassembled WGS sequence"/>
</dbReference>
<accession>A0A1V3IYH4</accession>
<keyword evidence="5" id="KW-1185">Reference proteome</keyword>
<sequence>MKKDKENPYVFAVFIAIFTVTSYFYFFHFEQGIFEKITNIPLIVTCTLLIYVIYLIIFLFSNNPYSTSAPKYSFRFIVNFLLFWGLPILEGYMLANSIAIYYTGNYGKLEPISIAQITDKEKITGGKGGSSYYLYLYNNLLPSLRISRESYEKAQIKQCVEIQYRTSFLGIYRDYWKFTKCPDKFSQNLYQPSYNYIDPALFKKEIPKNPFPQRDILDYEKSDLIKFLYNSPNKE</sequence>
<dbReference type="RefSeq" id="WP_077420734.1">
    <property type="nucleotide sequence ID" value="NZ_MLHK01000002.1"/>
</dbReference>
<keyword evidence="1" id="KW-1133">Transmembrane helix</keyword>
<proteinExistence type="predicted"/>
<reference evidence="4 5" key="1">
    <citation type="submission" date="2016-10" db="EMBL/GenBank/DDBJ databases">
        <title>Rodentibacter gen. nov. and new species.</title>
        <authorList>
            <person name="Christensen H."/>
        </authorList>
    </citation>
    <scope>NUCLEOTIDE SEQUENCE [LARGE SCALE GENOMIC DNA]</scope>
    <source>
        <strain evidence="2 4">H1983213011</strain>
        <strain evidence="3 5">H1987082031</strain>
    </source>
</reference>
<dbReference type="AlphaFoldDB" id="A0A1V3J2Z2"/>
<dbReference type="EMBL" id="MLHL01000015">
    <property type="protein sequence ID" value="OOF49476.1"/>
    <property type="molecule type" value="Genomic_DNA"/>
</dbReference>
<evidence type="ECO:0000313" key="4">
    <source>
        <dbReference type="Proteomes" id="UP000188728"/>
    </source>
</evidence>
<name>A0A1V3J2Z2_9PAST</name>
<keyword evidence="1" id="KW-0812">Transmembrane</keyword>